<reference evidence="1" key="1">
    <citation type="submission" date="2021-01" db="EMBL/GenBank/DDBJ databases">
        <authorList>
            <consortium name="Genoscope - CEA"/>
            <person name="William W."/>
        </authorList>
    </citation>
    <scope>NUCLEOTIDE SEQUENCE</scope>
</reference>
<name>A0A8S1XL47_9CILI</name>
<dbReference type="AlphaFoldDB" id="A0A8S1XL47"/>
<keyword evidence="2" id="KW-1185">Reference proteome</keyword>
<proteinExistence type="predicted"/>
<gene>
    <name evidence="1" type="ORF">PPENT_87.1.T1290064</name>
</gene>
<protein>
    <submittedName>
        <fullName evidence="1">Uncharacterized protein</fullName>
    </submittedName>
</protein>
<dbReference type="EMBL" id="CAJJDO010000129">
    <property type="protein sequence ID" value="CAD8201863.1"/>
    <property type="molecule type" value="Genomic_DNA"/>
</dbReference>
<comment type="caution">
    <text evidence="1">The sequence shown here is derived from an EMBL/GenBank/DDBJ whole genome shotgun (WGS) entry which is preliminary data.</text>
</comment>
<organism evidence="1 2">
    <name type="scientific">Paramecium pentaurelia</name>
    <dbReference type="NCBI Taxonomy" id="43138"/>
    <lineage>
        <taxon>Eukaryota</taxon>
        <taxon>Sar</taxon>
        <taxon>Alveolata</taxon>
        <taxon>Ciliophora</taxon>
        <taxon>Intramacronucleata</taxon>
        <taxon>Oligohymenophorea</taxon>
        <taxon>Peniculida</taxon>
        <taxon>Parameciidae</taxon>
        <taxon>Paramecium</taxon>
    </lineage>
</organism>
<dbReference type="Proteomes" id="UP000689195">
    <property type="component" value="Unassembled WGS sequence"/>
</dbReference>
<evidence type="ECO:0000313" key="2">
    <source>
        <dbReference type="Proteomes" id="UP000689195"/>
    </source>
</evidence>
<accession>A0A8S1XL47</accession>
<sequence>MHTKILQDLEAQQQEFKNNSIQKKLLIIIILRIINHMTIQQLIQQIKLQSWLPLKDTSTVDRNIKIICKSLKKQQFKSWNKQDTKQLYQYVEISIMIQSLFHSSKIQYQTKQHSKEKIQTTLFAHKLITLQLINNQKQKFSLIGMNNQIIVQLRQKANEN</sequence>
<evidence type="ECO:0000313" key="1">
    <source>
        <dbReference type="EMBL" id="CAD8201863.1"/>
    </source>
</evidence>